<name>A0A8H2PWZ4_9MICO</name>
<evidence type="ECO:0000256" key="1">
    <source>
        <dbReference type="SAM" id="MobiDB-lite"/>
    </source>
</evidence>
<keyword evidence="3" id="KW-1185">Reference proteome</keyword>
<organism evidence="2 3">
    <name type="scientific">Rhodoglobus vestalii</name>
    <dbReference type="NCBI Taxonomy" id="193384"/>
    <lineage>
        <taxon>Bacteria</taxon>
        <taxon>Bacillati</taxon>
        <taxon>Actinomycetota</taxon>
        <taxon>Actinomycetes</taxon>
        <taxon>Micrococcales</taxon>
        <taxon>Microbacteriaceae</taxon>
        <taxon>Rhodoglobus</taxon>
    </lineage>
</organism>
<feature type="region of interest" description="Disordered" evidence="1">
    <location>
        <begin position="24"/>
        <end position="43"/>
    </location>
</feature>
<evidence type="ECO:0000313" key="2">
    <source>
        <dbReference type="EMBL" id="TQO19690.1"/>
    </source>
</evidence>
<sequence>MKSYTVGEAIERIGALTQIDTDSPFLLGVVGPPANPTPRSTTG</sequence>
<dbReference type="EMBL" id="VFRA01000001">
    <property type="protein sequence ID" value="TQO19690.1"/>
    <property type="molecule type" value="Genomic_DNA"/>
</dbReference>
<protein>
    <submittedName>
        <fullName evidence="2">Uncharacterized protein</fullName>
    </submittedName>
</protein>
<gene>
    <name evidence="2" type="ORF">FB472_1263</name>
</gene>
<evidence type="ECO:0000313" key="3">
    <source>
        <dbReference type="Proteomes" id="UP000316560"/>
    </source>
</evidence>
<proteinExistence type="predicted"/>
<reference evidence="2 3" key="1">
    <citation type="submission" date="2019-06" db="EMBL/GenBank/DDBJ databases">
        <title>Sequencing the genomes of 1000 actinobacteria strains.</title>
        <authorList>
            <person name="Klenk H.-P."/>
        </authorList>
    </citation>
    <scope>NUCLEOTIDE SEQUENCE [LARGE SCALE GENOMIC DNA]</scope>
    <source>
        <strain evidence="2 3">DSM 21947</strain>
    </source>
</reference>
<dbReference type="AlphaFoldDB" id="A0A8H2PWZ4"/>
<dbReference type="RefSeq" id="WP_281283212.1">
    <property type="nucleotide sequence ID" value="NZ_VFRA01000001.1"/>
</dbReference>
<comment type="caution">
    <text evidence="2">The sequence shown here is derived from an EMBL/GenBank/DDBJ whole genome shotgun (WGS) entry which is preliminary data.</text>
</comment>
<dbReference type="Proteomes" id="UP000316560">
    <property type="component" value="Unassembled WGS sequence"/>
</dbReference>
<accession>A0A8H2PWZ4</accession>